<evidence type="ECO:0000256" key="4">
    <source>
        <dbReference type="ARBA" id="ARBA00023136"/>
    </source>
</evidence>
<dbReference type="Gene3D" id="1.20.1070.10">
    <property type="entry name" value="Rhodopsin 7-helix transmembrane proteins"/>
    <property type="match status" value="1"/>
</dbReference>
<keyword evidence="3 5" id="KW-1133">Transmembrane helix</keyword>
<keyword evidence="8" id="KW-1185">Reference proteome</keyword>
<name>A0A183DZ84_9BILA</name>
<evidence type="ECO:0000256" key="5">
    <source>
        <dbReference type="SAM" id="Phobius"/>
    </source>
</evidence>
<evidence type="ECO:0000313" key="9">
    <source>
        <dbReference type="WBParaSite" id="GPUH_0001404001-mRNA-1"/>
    </source>
</evidence>
<evidence type="ECO:0000256" key="3">
    <source>
        <dbReference type="ARBA" id="ARBA00022989"/>
    </source>
</evidence>
<dbReference type="PROSITE" id="PS50262">
    <property type="entry name" value="G_PROTEIN_RECEP_F1_2"/>
    <property type="match status" value="1"/>
</dbReference>
<reference evidence="9" key="1">
    <citation type="submission" date="2016-06" db="UniProtKB">
        <authorList>
            <consortium name="WormBaseParasite"/>
        </authorList>
    </citation>
    <scope>IDENTIFICATION</scope>
</reference>
<evidence type="ECO:0000256" key="1">
    <source>
        <dbReference type="ARBA" id="ARBA00004370"/>
    </source>
</evidence>
<dbReference type="AlphaFoldDB" id="A0A183DZ84"/>
<keyword evidence="4 5" id="KW-0472">Membrane</keyword>
<evidence type="ECO:0000259" key="6">
    <source>
        <dbReference type="PROSITE" id="PS50262"/>
    </source>
</evidence>
<dbReference type="WBParaSite" id="GPUH_0001404001-mRNA-1">
    <property type="protein sequence ID" value="GPUH_0001404001-mRNA-1"/>
    <property type="gene ID" value="GPUH_0001404001"/>
</dbReference>
<evidence type="ECO:0000313" key="7">
    <source>
        <dbReference type="EMBL" id="VDN23426.1"/>
    </source>
</evidence>
<gene>
    <name evidence="7" type="ORF">GPUH_LOCUS14025</name>
</gene>
<dbReference type="EMBL" id="UYRT01080812">
    <property type="protein sequence ID" value="VDN23426.1"/>
    <property type="molecule type" value="Genomic_DNA"/>
</dbReference>
<dbReference type="GO" id="GO:0016020">
    <property type="term" value="C:membrane"/>
    <property type="evidence" value="ECO:0007669"/>
    <property type="project" value="UniProtKB-SubCell"/>
</dbReference>
<reference evidence="7 8" key="2">
    <citation type="submission" date="2018-11" db="EMBL/GenBank/DDBJ databases">
        <authorList>
            <consortium name="Pathogen Informatics"/>
        </authorList>
    </citation>
    <scope>NUCLEOTIDE SEQUENCE [LARGE SCALE GENOMIC DNA]</scope>
</reference>
<dbReference type="OrthoDB" id="6435638at2759"/>
<feature type="transmembrane region" description="Helical" evidence="5">
    <location>
        <begin position="127"/>
        <end position="148"/>
    </location>
</feature>
<organism evidence="9">
    <name type="scientific">Gongylonema pulchrum</name>
    <dbReference type="NCBI Taxonomy" id="637853"/>
    <lineage>
        <taxon>Eukaryota</taxon>
        <taxon>Metazoa</taxon>
        <taxon>Ecdysozoa</taxon>
        <taxon>Nematoda</taxon>
        <taxon>Chromadorea</taxon>
        <taxon>Rhabditida</taxon>
        <taxon>Spirurina</taxon>
        <taxon>Spiruromorpha</taxon>
        <taxon>Spiruroidea</taxon>
        <taxon>Gongylonematidae</taxon>
        <taxon>Gongylonema</taxon>
    </lineage>
</organism>
<proteinExistence type="predicted"/>
<dbReference type="SUPFAM" id="SSF81321">
    <property type="entry name" value="Family A G protein-coupled receptor-like"/>
    <property type="match status" value="1"/>
</dbReference>
<sequence length="188" mass="22322">MKKLLSCIDGEGELYPLNRIFTPVCFSEETVSKEMVQIEVLDDKAVDRGKKNASDYFASKKSKNHLFANLEKVFLLHIAGIIRFRRFVVPRRKTVALHQRVQQITIIQLILLFHMTPTWRRQLRSRVFRTTLLVVLTHVIFWFPYNFYSLMKYIDIEFYAQMSEHANVFKDLQILITLINPFLYGFSR</sequence>
<comment type="subcellular location">
    <subcellularLocation>
        <location evidence="1">Membrane</location>
    </subcellularLocation>
</comment>
<dbReference type="CDD" id="cd00637">
    <property type="entry name" value="7tm_classA_rhodopsin-like"/>
    <property type="match status" value="1"/>
</dbReference>
<feature type="domain" description="G-protein coupled receptors family 1 profile" evidence="6">
    <location>
        <begin position="124"/>
        <end position="184"/>
    </location>
</feature>
<protein>
    <submittedName>
        <fullName evidence="9">G_PROTEIN_RECEP_F1_2 domain-containing protein</fullName>
    </submittedName>
</protein>
<evidence type="ECO:0000313" key="8">
    <source>
        <dbReference type="Proteomes" id="UP000271098"/>
    </source>
</evidence>
<evidence type="ECO:0000256" key="2">
    <source>
        <dbReference type="ARBA" id="ARBA00022692"/>
    </source>
</evidence>
<accession>A0A183DZ84</accession>
<keyword evidence="2 5" id="KW-0812">Transmembrane</keyword>
<dbReference type="Proteomes" id="UP000271098">
    <property type="component" value="Unassembled WGS sequence"/>
</dbReference>
<dbReference type="InterPro" id="IPR017452">
    <property type="entry name" value="GPCR_Rhodpsn_7TM"/>
</dbReference>